<dbReference type="InterPro" id="IPR001619">
    <property type="entry name" value="Sec1-like"/>
</dbReference>
<name>A0AAD6JBT3_9ROSI</name>
<dbReference type="SUPFAM" id="SSF56815">
    <property type="entry name" value="Sec1/munc18-like (SM) proteins"/>
    <property type="match status" value="2"/>
</dbReference>
<accession>A0AAD6JBT3</accession>
<dbReference type="AlphaFoldDB" id="A0AAD6JBT3"/>
<keyword evidence="4" id="KW-1185">Reference proteome</keyword>
<dbReference type="Gene3D" id="3.40.50.1910">
    <property type="match status" value="2"/>
</dbReference>
<comment type="caution">
    <text evidence="3">The sequence shown here is derived from an EMBL/GenBank/DDBJ whole genome shotgun (WGS) entry which is preliminary data.</text>
</comment>
<evidence type="ECO:0008006" key="5">
    <source>
        <dbReference type="Google" id="ProtNLM"/>
    </source>
</evidence>
<evidence type="ECO:0000313" key="4">
    <source>
        <dbReference type="Proteomes" id="UP001162972"/>
    </source>
</evidence>
<evidence type="ECO:0000313" key="3">
    <source>
        <dbReference type="EMBL" id="KAJ6401215.1"/>
    </source>
</evidence>
<dbReference type="Pfam" id="PF00995">
    <property type="entry name" value="Sec1"/>
    <property type="match status" value="1"/>
</dbReference>
<protein>
    <recommendedName>
        <fullName evidence="5">Sec1 family domain-containing protein MIP3</fullName>
    </recommendedName>
</protein>
<evidence type="ECO:0000256" key="2">
    <source>
        <dbReference type="SAM" id="MobiDB-lite"/>
    </source>
</evidence>
<organism evidence="3 4">
    <name type="scientific">Salix udensis</name>
    <dbReference type="NCBI Taxonomy" id="889485"/>
    <lineage>
        <taxon>Eukaryota</taxon>
        <taxon>Viridiplantae</taxon>
        <taxon>Streptophyta</taxon>
        <taxon>Embryophyta</taxon>
        <taxon>Tracheophyta</taxon>
        <taxon>Spermatophyta</taxon>
        <taxon>Magnoliopsida</taxon>
        <taxon>eudicotyledons</taxon>
        <taxon>Gunneridae</taxon>
        <taxon>Pentapetalae</taxon>
        <taxon>rosids</taxon>
        <taxon>fabids</taxon>
        <taxon>Malpighiales</taxon>
        <taxon>Salicaceae</taxon>
        <taxon>Saliceae</taxon>
        <taxon>Salix</taxon>
    </lineage>
</organism>
<reference evidence="3 4" key="2">
    <citation type="journal article" date="2023" name="Int. J. Mol. Sci.">
        <title>De Novo Assembly and Annotation of 11 Diverse Shrub Willow (Salix) Genomes Reveals Novel Gene Organization in Sex-Linked Regions.</title>
        <authorList>
            <person name="Hyden B."/>
            <person name="Feng K."/>
            <person name="Yates T.B."/>
            <person name="Jawdy S."/>
            <person name="Cereghino C."/>
            <person name="Smart L.B."/>
            <person name="Muchero W."/>
        </authorList>
    </citation>
    <scope>NUCLEOTIDE SEQUENCE [LARGE SCALE GENOMIC DNA]</scope>
    <source>
        <tissue evidence="3">Shoot tip</tissue>
    </source>
</reference>
<sequence length="862" mass="94804">MAVVDVIKSCLDSIAQISEHVEGAILYLDSGCTESFQFTGAFPVLLELGARAICSLENMSSLDSVVNWNSNSDPAWKVVVMTSRLLSDAHRYILRCLSTHKGVRQCTVFTSISELAQSAYPDSPLGPDAFHEYEILLLQDYEEIVKKIQKKASHSNVSSNFKESLTFEDEGWSRLTSSEEDVSHCEATSSGKYLFGESHTEYLGEKLVVSVHHFPMILCPFSPKVFVLPSEGSVSEAYLSAKHEDSLSPGLPPISTGVPPDGDDVPPGALLTAHFLYHLAAKMDLKMEIFSLGDLSKTVGKIMTDMSSLYDVGRRKRSAGLLLIDRTLDLLTPCCHGDSLVDCMFSSLPRREKTTSYSSTKGSKTQHKLVPSSLQRAPLDVQIPLGKVLQEEESNTNDSRLAERIEAFLGGWDACNSSPPETVDLVNLCNKVHDGKSFLSESQLLNGSFVSTETFRGTPYMEAILDRRTKDGAVLVKKWLQETLRRQNITVNVKIRPGFATKLELQPLIRALAKSQSSLIRNKGIIQLGAAVLVALDESHSTRWNAFVSAEKILSATAGDTSQSLGAQIGDLIHKSTMLGSDGDKKTDHLQGLLSFKDALLLMIVGYILAGENFPTSGSGGPFSWQEEHFLKEAIVDAILENASVVKLKFLDGLTEELEANLNRKKSEDTKEASSDQLESDDDQWGKWGDEEEDDGKNDKKQVYSDMQLKLELLDRVDNLFKSLHKLSTVKRRNLSLREGTFSLESNFTGDSGLNKSLIYKLLTRVLGKHDVPGLEYHSTTVGRLFKSGFGRFGLGQTKPSLADQNIIMVFVVGGINAAEVREVQEALSESGRPDVELILGGTTFLTPDDMFTLLMGDSSYI</sequence>
<reference evidence="3" key="1">
    <citation type="submission" date="2022-10" db="EMBL/GenBank/DDBJ databases">
        <authorList>
            <person name="Hyden B.L."/>
            <person name="Feng K."/>
            <person name="Yates T."/>
            <person name="Jawdy S."/>
            <person name="Smart L.B."/>
            <person name="Muchero W."/>
        </authorList>
    </citation>
    <scope>NUCLEOTIDE SEQUENCE</scope>
    <source>
        <tissue evidence="3">Shoot tip</tissue>
    </source>
</reference>
<dbReference type="InterPro" id="IPR027482">
    <property type="entry name" value="Sec1-like_dom2"/>
</dbReference>
<proteinExistence type="inferred from homology"/>
<gene>
    <name evidence="3" type="ORF">OIU84_016596</name>
</gene>
<dbReference type="EMBL" id="JAPFFJ010000019">
    <property type="protein sequence ID" value="KAJ6401213.1"/>
    <property type="molecule type" value="Genomic_DNA"/>
</dbReference>
<feature type="region of interest" description="Disordered" evidence="2">
    <location>
        <begin position="664"/>
        <end position="701"/>
    </location>
</feature>
<dbReference type="GO" id="GO:0016192">
    <property type="term" value="P:vesicle-mediated transport"/>
    <property type="evidence" value="ECO:0007669"/>
    <property type="project" value="InterPro"/>
</dbReference>
<dbReference type="PANTHER" id="PTHR11679">
    <property type="entry name" value="VESICLE PROTEIN SORTING-ASSOCIATED"/>
    <property type="match status" value="1"/>
</dbReference>
<dbReference type="EMBL" id="JAPFFJ010000019">
    <property type="protein sequence ID" value="KAJ6401214.1"/>
    <property type="molecule type" value="Genomic_DNA"/>
</dbReference>
<dbReference type="Proteomes" id="UP001162972">
    <property type="component" value="Chromosome 14"/>
</dbReference>
<dbReference type="InterPro" id="IPR036045">
    <property type="entry name" value="Sec1-like_sf"/>
</dbReference>
<dbReference type="EMBL" id="JAPFFJ010000019">
    <property type="protein sequence ID" value="KAJ6401215.1"/>
    <property type="molecule type" value="Genomic_DNA"/>
</dbReference>
<comment type="similarity">
    <text evidence="1">Belongs to the STXBP/unc-18/SEC1 family.</text>
</comment>
<evidence type="ECO:0000256" key="1">
    <source>
        <dbReference type="ARBA" id="ARBA00009884"/>
    </source>
</evidence>
<feature type="compositionally biased region" description="Basic and acidic residues" evidence="2">
    <location>
        <begin position="665"/>
        <end position="674"/>
    </location>
</feature>